<dbReference type="Proteomes" id="UP000051861">
    <property type="component" value="Unassembled WGS sequence"/>
</dbReference>
<dbReference type="EMBL" id="LIZX01000020">
    <property type="protein sequence ID" value="KPJ69597.1"/>
    <property type="molecule type" value="Genomic_DNA"/>
</dbReference>
<dbReference type="AlphaFoldDB" id="A0A0S7Y4A5"/>
<comment type="caution">
    <text evidence="1">The sequence shown here is derived from an EMBL/GenBank/DDBJ whole genome shotgun (WGS) entry which is preliminary data.</text>
</comment>
<protein>
    <recommendedName>
        <fullName evidence="3">Outer membrane protein beta-barrel domain-containing protein</fullName>
    </recommendedName>
</protein>
<evidence type="ECO:0000313" key="2">
    <source>
        <dbReference type="Proteomes" id="UP000051861"/>
    </source>
</evidence>
<sequence>MISKPQGGKILIFVLFLIFLLLETPMLPAHPDKENILEKTMIELAYGRYKISDPRYKEVYKKGKEIYTLEVLQFLQALNKHHLGLSFGVKHFTKKGKTSLTQESTQLTLIPVSLGARYLLKIKQFLPWLEIGMDYYNYKESAAIKSIEGWAFGYHVAGGCYFEIPKVKFIKLKFYVKHTKAMAKEDEIQVNLGGLEYSVGLAFGFNFY</sequence>
<name>A0A0S7Y4A5_UNCSA</name>
<evidence type="ECO:0008006" key="3">
    <source>
        <dbReference type="Google" id="ProtNLM"/>
    </source>
</evidence>
<evidence type="ECO:0000313" key="1">
    <source>
        <dbReference type="EMBL" id="KPJ69597.1"/>
    </source>
</evidence>
<accession>A0A0S7Y4A5</accession>
<proteinExistence type="predicted"/>
<organism evidence="1 2">
    <name type="scientific">candidate division WOR-1 bacterium DG_54_3</name>
    <dbReference type="NCBI Taxonomy" id="1703775"/>
    <lineage>
        <taxon>Bacteria</taxon>
        <taxon>Bacillati</taxon>
        <taxon>Saganbacteria</taxon>
    </lineage>
</organism>
<gene>
    <name evidence="1" type="ORF">AMJ44_03300</name>
</gene>
<reference evidence="1 2" key="1">
    <citation type="journal article" date="2015" name="Microbiome">
        <title>Genomic resolution of linkages in carbon, nitrogen, and sulfur cycling among widespread estuary sediment bacteria.</title>
        <authorList>
            <person name="Baker B.J."/>
            <person name="Lazar C.S."/>
            <person name="Teske A.P."/>
            <person name="Dick G.J."/>
        </authorList>
    </citation>
    <scope>NUCLEOTIDE SEQUENCE [LARGE SCALE GENOMIC DNA]</scope>
    <source>
        <strain evidence="1">DG_54_3</strain>
    </source>
</reference>